<feature type="compositionally biased region" description="Polar residues" evidence="3">
    <location>
        <begin position="396"/>
        <end position="414"/>
    </location>
</feature>
<dbReference type="PRINTS" id="PR01852">
    <property type="entry name" value="SIBAPROTEIN"/>
</dbReference>
<feature type="chain" id="PRO_5024315552" evidence="4">
    <location>
        <begin position="21"/>
        <end position="414"/>
    </location>
</feature>
<feature type="coiled-coil region" evidence="2">
    <location>
        <begin position="43"/>
        <end position="116"/>
    </location>
</feature>
<feature type="coiled-coil region" evidence="2">
    <location>
        <begin position="146"/>
        <end position="180"/>
    </location>
</feature>
<dbReference type="InterPro" id="IPR038765">
    <property type="entry name" value="Papain-like_cys_pep_sf"/>
</dbReference>
<feature type="domain" description="Peptidase C51" evidence="5">
    <location>
        <begin position="285"/>
        <end position="413"/>
    </location>
</feature>
<dbReference type="Proteomes" id="UP000388452">
    <property type="component" value="Chromosome"/>
</dbReference>
<dbReference type="Pfam" id="PF24568">
    <property type="entry name" value="CC_PcsB"/>
    <property type="match status" value="1"/>
</dbReference>
<name>A0A5P8JU75_9LACO</name>
<protein>
    <submittedName>
        <fullName evidence="6">CHAP domain-containing protein</fullName>
    </submittedName>
</protein>
<dbReference type="Gene3D" id="3.90.1720.10">
    <property type="entry name" value="endopeptidase domain like (from Nostoc punctiforme)"/>
    <property type="match status" value="1"/>
</dbReference>
<feature type="region of interest" description="Disordered" evidence="3">
    <location>
        <begin position="393"/>
        <end position="414"/>
    </location>
</feature>
<keyword evidence="1 4" id="KW-0732">Signal</keyword>
<dbReference type="RefSeq" id="WP_056964416.1">
    <property type="nucleotide sequence ID" value="NZ_CP045068.1"/>
</dbReference>
<keyword evidence="2" id="KW-0175">Coiled coil</keyword>
<dbReference type="Pfam" id="PF05257">
    <property type="entry name" value="CHAP"/>
    <property type="match status" value="1"/>
</dbReference>
<evidence type="ECO:0000313" key="7">
    <source>
        <dbReference type="Proteomes" id="UP000388452"/>
    </source>
</evidence>
<feature type="signal peptide" evidence="4">
    <location>
        <begin position="1"/>
        <end position="20"/>
    </location>
</feature>
<gene>
    <name evidence="6" type="ORF">LM010_13180</name>
</gene>
<evidence type="ECO:0000256" key="4">
    <source>
        <dbReference type="SAM" id="SignalP"/>
    </source>
</evidence>
<evidence type="ECO:0000256" key="2">
    <source>
        <dbReference type="SAM" id="Coils"/>
    </source>
</evidence>
<dbReference type="Gene3D" id="6.10.250.3150">
    <property type="match status" value="1"/>
</dbReference>
<sequence>MKLQTILTTMVTAVTLTAFAATTMPVSAASDTQTQISSNQSATDKLVAQLAAANTEVINLQNQINDKNTAIKDAQTKITDTEAKIKELAGEVTKTEAELSARKDVLKKQLISLQKQTGDSVTGNVYVDFALNSKDLSDLISRASTVNKLNQANKDALAAVNDAKAKLTDLQNEQVAKKQDLVDTKASLESDKASLVNLKSAADTKSDALNKKIAANKDVLVALQDKAAKEDAAAKASLAKLSAAATTATTTKSTTKAATKSTTSTSSSVATKTPAASTGSTSNSGSSINVSGGTQTSSDSAGNAYAYGQCTWYVKSVAPWAGNHWGNGGQWGASAAAEGFTVNNTPSVGSIVVVAGGQNFGGWTAAAGYGHVAYVVGVSGNSITVQQGGMGFSNPGGPNTQTVSGASSFTYIHR</sequence>
<reference evidence="6 7" key="1">
    <citation type="submission" date="2019-10" db="EMBL/GenBank/DDBJ databases">
        <title>Genome sequencing of Lactobacillus manihotivorans.</title>
        <authorList>
            <person name="Kim K."/>
        </authorList>
    </citation>
    <scope>NUCLEOTIDE SEQUENCE [LARGE SCALE GENOMIC DNA]</scope>
    <source>
        <strain evidence="6 7">LM010</strain>
    </source>
</reference>
<feature type="region of interest" description="Disordered" evidence="3">
    <location>
        <begin position="249"/>
        <end position="294"/>
    </location>
</feature>
<accession>A0A5P8JU75</accession>
<dbReference type="InterPro" id="IPR057309">
    <property type="entry name" value="PcsB_CC"/>
</dbReference>
<dbReference type="PROSITE" id="PS50911">
    <property type="entry name" value="CHAP"/>
    <property type="match status" value="1"/>
</dbReference>
<dbReference type="SUPFAM" id="SSF54001">
    <property type="entry name" value="Cysteine proteinases"/>
    <property type="match status" value="1"/>
</dbReference>
<organism evidence="6 7">
    <name type="scientific">Lacticaseibacillus manihotivorans</name>
    <dbReference type="NCBI Taxonomy" id="88233"/>
    <lineage>
        <taxon>Bacteria</taxon>
        <taxon>Bacillati</taxon>
        <taxon>Bacillota</taxon>
        <taxon>Bacilli</taxon>
        <taxon>Lactobacillales</taxon>
        <taxon>Lactobacillaceae</taxon>
        <taxon>Lacticaseibacillus</taxon>
    </lineage>
</organism>
<dbReference type="AlphaFoldDB" id="A0A5P8JU75"/>
<dbReference type="EMBL" id="CP045068">
    <property type="protein sequence ID" value="QFQ92310.1"/>
    <property type="molecule type" value="Genomic_DNA"/>
</dbReference>
<proteinExistence type="predicted"/>
<evidence type="ECO:0000256" key="1">
    <source>
        <dbReference type="ARBA" id="ARBA00022729"/>
    </source>
</evidence>
<dbReference type="InterPro" id="IPR007921">
    <property type="entry name" value="CHAP_dom"/>
</dbReference>
<dbReference type="InterPro" id="IPR009148">
    <property type="entry name" value="PcsB-like"/>
</dbReference>
<evidence type="ECO:0000256" key="3">
    <source>
        <dbReference type="SAM" id="MobiDB-lite"/>
    </source>
</evidence>
<evidence type="ECO:0000313" key="6">
    <source>
        <dbReference type="EMBL" id="QFQ92310.1"/>
    </source>
</evidence>
<evidence type="ECO:0000259" key="5">
    <source>
        <dbReference type="PROSITE" id="PS50911"/>
    </source>
</evidence>